<dbReference type="VEuPathDB" id="VectorBase:CSON000390"/>
<dbReference type="CDD" id="cd22934">
    <property type="entry name" value="HFD_TADA1"/>
    <property type="match status" value="1"/>
</dbReference>
<dbReference type="AlphaFoldDB" id="A0A336L593"/>
<feature type="region of interest" description="Disordered" evidence="6">
    <location>
        <begin position="86"/>
        <end position="110"/>
    </location>
</feature>
<dbReference type="GO" id="GO:0000124">
    <property type="term" value="C:SAGA complex"/>
    <property type="evidence" value="ECO:0007669"/>
    <property type="project" value="TreeGrafter"/>
</dbReference>
<dbReference type="PANTHER" id="PTHR21277">
    <property type="entry name" value="TRANSCRIPTIONAL ADAPTER 1"/>
    <property type="match status" value="1"/>
</dbReference>
<dbReference type="Pfam" id="PF12767">
    <property type="entry name" value="SAGA-Tad1"/>
    <property type="match status" value="1"/>
</dbReference>
<feature type="compositionally biased region" description="Low complexity" evidence="6">
    <location>
        <begin position="95"/>
        <end position="104"/>
    </location>
</feature>
<evidence type="ECO:0000256" key="3">
    <source>
        <dbReference type="ARBA" id="ARBA00023015"/>
    </source>
</evidence>
<proteinExistence type="inferred from homology"/>
<keyword evidence="3" id="KW-0805">Transcription regulation</keyword>
<protein>
    <submittedName>
        <fullName evidence="7">CSON000390 protein</fullName>
    </submittedName>
</protein>
<dbReference type="GO" id="GO:0005634">
    <property type="term" value="C:nucleus"/>
    <property type="evidence" value="ECO:0007669"/>
    <property type="project" value="UniProtKB-SubCell"/>
</dbReference>
<dbReference type="OMA" id="NIMTEDQ"/>
<accession>A0A336L593</accession>
<organism evidence="7">
    <name type="scientific">Culicoides sonorensis</name>
    <name type="common">Biting midge</name>
    <dbReference type="NCBI Taxonomy" id="179676"/>
    <lineage>
        <taxon>Eukaryota</taxon>
        <taxon>Metazoa</taxon>
        <taxon>Ecdysozoa</taxon>
        <taxon>Arthropoda</taxon>
        <taxon>Hexapoda</taxon>
        <taxon>Insecta</taxon>
        <taxon>Pterygota</taxon>
        <taxon>Neoptera</taxon>
        <taxon>Endopterygota</taxon>
        <taxon>Diptera</taxon>
        <taxon>Nematocera</taxon>
        <taxon>Chironomoidea</taxon>
        <taxon>Ceratopogonidae</taxon>
        <taxon>Ceratopogoninae</taxon>
        <taxon>Culicoides</taxon>
        <taxon>Monoculicoides</taxon>
    </lineage>
</organism>
<reference evidence="8" key="2">
    <citation type="submission" date="2018-07" db="EMBL/GenBank/DDBJ databases">
        <authorList>
            <person name="Quirk P.G."/>
            <person name="Krulwich T.A."/>
        </authorList>
    </citation>
    <scope>NUCLEOTIDE SEQUENCE</scope>
</reference>
<evidence type="ECO:0000256" key="4">
    <source>
        <dbReference type="ARBA" id="ARBA00023163"/>
    </source>
</evidence>
<evidence type="ECO:0000313" key="8">
    <source>
        <dbReference type="EMBL" id="SSX28732.1"/>
    </source>
</evidence>
<sequence>MSQHEKDKVSIAKQALMTSLGDELWARYLNHMKAWFRQKCSKNEFDMACRKLLTNPNQVRFHNQFLLAILNKIDILEPVKIKTESEDASPYSMHNKNSQSTSNNTKKRKRLSENVTFEPMSVLECIPYEDCVDHTPANANPPILRYVAQEMFLPDTGLIMGRLMVASWENGLNSVEDSAVEMIVTGVQLLLKNILTSVITKKKHFRATSDTKYMYDVGVPLKNPFARNTVTRQKIDDDPIELDKEITSFTLQRRVNEDTLFLAACEEPNPVTRRRITTIDLYKALMDKNVIPSHSVYSINIEKISSMLT</sequence>
<dbReference type="EMBL" id="UFQS01001066">
    <property type="protein sequence ID" value="SSX08820.1"/>
    <property type="molecule type" value="Genomic_DNA"/>
</dbReference>
<keyword evidence="4" id="KW-0804">Transcription</keyword>
<reference evidence="7" key="1">
    <citation type="submission" date="2018-04" db="EMBL/GenBank/DDBJ databases">
        <authorList>
            <person name="Go L.Y."/>
            <person name="Mitchell J.A."/>
        </authorList>
    </citation>
    <scope>NUCLEOTIDE SEQUENCE</scope>
    <source>
        <tissue evidence="7">Whole organism</tissue>
    </source>
</reference>
<name>A0A336L593_CULSO</name>
<gene>
    <name evidence="7" type="primary">CSON000390</name>
</gene>
<evidence type="ECO:0000256" key="5">
    <source>
        <dbReference type="ARBA" id="ARBA00023242"/>
    </source>
</evidence>
<evidence type="ECO:0000313" key="7">
    <source>
        <dbReference type="EMBL" id="SSX08820.1"/>
    </source>
</evidence>
<dbReference type="PANTHER" id="PTHR21277:SF5">
    <property type="entry name" value="TRANSCRIPTIONAL ADAPTER 1"/>
    <property type="match status" value="1"/>
</dbReference>
<evidence type="ECO:0000256" key="1">
    <source>
        <dbReference type="ARBA" id="ARBA00004123"/>
    </source>
</evidence>
<dbReference type="GO" id="GO:0006357">
    <property type="term" value="P:regulation of transcription by RNA polymerase II"/>
    <property type="evidence" value="ECO:0007669"/>
    <property type="project" value="TreeGrafter"/>
</dbReference>
<dbReference type="GO" id="GO:0003713">
    <property type="term" value="F:transcription coactivator activity"/>
    <property type="evidence" value="ECO:0007669"/>
    <property type="project" value="TreeGrafter"/>
</dbReference>
<comment type="similarity">
    <text evidence="2">Belongs to the TADA1 family.</text>
</comment>
<keyword evidence="5" id="KW-0539">Nucleus</keyword>
<dbReference type="InterPro" id="IPR024738">
    <property type="entry name" value="Hfi1/Tada1"/>
</dbReference>
<evidence type="ECO:0000256" key="2">
    <source>
        <dbReference type="ARBA" id="ARBA00010314"/>
    </source>
</evidence>
<comment type="subcellular location">
    <subcellularLocation>
        <location evidence="1">Nucleus</location>
    </subcellularLocation>
</comment>
<evidence type="ECO:0000256" key="6">
    <source>
        <dbReference type="SAM" id="MobiDB-lite"/>
    </source>
</evidence>
<dbReference type="EMBL" id="UFQT01001066">
    <property type="protein sequence ID" value="SSX28732.1"/>
    <property type="molecule type" value="Genomic_DNA"/>
</dbReference>